<feature type="signal peptide" evidence="3">
    <location>
        <begin position="1"/>
        <end position="28"/>
    </location>
</feature>
<keyword evidence="1 3" id="KW-0732">Signal</keyword>
<accession>A0A9D1XFI7</accession>
<gene>
    <name evidence="5" type="ORF">H9734_11590</name>
</gene>
<proteinExistence type="predicted"/>
<evidence type="ECO:0000313" key="5">
    <source>
        <dbReference type="EMBL" id="HIX78216.1"/>
    </source>
</evidence>
<dbReference type="InterPro" id="IPR052913">
    <property type="entry name" value="Glycopeptide_resist_protein"/>
</dbReference>
<dbReference type="Pfam" id="PF07501">
    <property type="entry name" value="G5"/>
    <property type="match status" value="1"/>
</dbReference>
<reference evidence="5" key="2">
    <citation type="submission" date="2021-04" db="EMBL/GenBank/DDBJ databases">
        <authorList>
            <person name="Gilroy R."/>
        </authorList>
    </citation>
    <scope>NUCLEOTIDE SEQUENCE</scope>
    <source>
        <strain evidence="5">CHK183-1962</strain>
    </source>
</reference>
<organism evidence="5 6">
    <name type="scientific">Candidatus Fusicatenibacter merdavium</name>
    <dbReference type="NCBI Taxonomy" id="2838600"/>
    <lineage>
        <taxon>Bacteria</taxon>
        <taxon>Bacillati</taxon>
        <taxon>Bacillota</taxon>
        <taxon>Clostridia</taxon>
        <taxon>Lachnospirales</taxon>
        <taxon>Lachnospiraceae</taxon>
        <taxon>Fusicatenibacter</taxon>
    </lineage>
</organism>
<dbReference type="PROSITE" id="PS51109">
    <property type="entry name" value="G5"/>
    <property type="match status" value="1"/>
</dbReference>
<dbReference type="InterPro" id="IPR011098">
    <property type="entry name" value="G5_dom"/>
</dbReference>
<evidence type="ECO:0000313" key="6">
    <source>
        <dbReference type="Proteomes" id="UP000886890"/>
    </source>
</evidence>
<feature type="domain" description="G5" evidence="4">
    <location>
        <begin position="370"/>
        <end position="448"/>
    </location>
</feature>
<dbReference type="PANTHER" id="PTHR35788:SF1">
    <property type="entry name" value="EXPORTED PROTEIN"/>
    <property type="match status" value="1"/>
</dbReference>
<evidence type="ECO:0000256" key="1">
    <source>
        <dbReference type="ARBA" id="ARBA00022729"/>
    </source>
</evidence>
<comment type="caution">
    <text evidence="5">The sequence shown here is derived from an EMBL/GenBank/DDBJ whole genome shotgun (WGS) entry which is preliminary data.</text>
</comment>
<evidence type="ECO:0000259" key="4">
    <source>
        <dbReference type="PROSITE" id="PS51109"/>
    </source>
</evidence>
<evidence type="ECO:0000256" key="2">
    <source>
        <dbReference type="SAM" id="MobiDB-lite"/>
    </source>
</evidence>
<dbReference type="InterPro" id="IPR022029">
    <property type="entry name" value="YoaR-like_PG-bd"/>
</dbReference>
<feature type="compositionally biased region" description="Low complexity" evidence="2">
    <location>
        <begin position="525"/>
        <end position="545"/>
    </location>
</feature>
<dbReference type="EMBL" id="DXEK01000190">
    <property type="protein sequence ID" value="HIX78216.1"/>
    <property type="molecule type" value="Genomic_DNA"/>
</dbReference>
<reference evidence="5" key="1">
    <citation type="journal article" date="2021" name="PeerJ">
        <title>Extensive microbial diversity within the chicken gut microbiome revealed by metagenomics and culture.</title>
        <authorList>
            <person name="Gilroy R."/>
            <person name="Ravi A."/>
            <person name="Getino M."/>
            <person name="Pursley I."/>
            <person name="Horton D.L."/>
            <person name="Alikhan N.F."/>
            <person name="Baker D."/>
            <person name="Gharbi K."/>
            <person name="Hall N."/>
            <person name="Watson M."/>
            <person name="Adriaenssens E.M."/>
            <person name="Foster-Nyarko E."/>
            <person name="Jarju S."/>
            <person name="Secka A."/>
            <person name="Antonio M."/>
            <person name="Oren A."/>
            <person name="Chaudhuri R.R."/>
            <person name="La Ragione R."/>
            <person name="Hildebrand F."/>
            <person name="Pallen M.J."/>
        </authorList>
    </citation>
    <scope>NUCLEOTIDE SEQUENCE</scope>
    <source>
        <strain evidence="5">CHK183-1962</strain>
    </source>
</reference>
<feature type="compositionally biased region" description="Low complexity" evidence="2">
    <location>
        <begin position="478"/>
        <end position="516"/>
    </location>
</feature>
<dbReference type="Pfam" id="PF04294">
    <property type="entry name" value="VanW"/>
    <property type="match status" value="1"/>
</dbReference>
<feature type="chain" id="PRO_5039423024" evidence="3">
    <location>
        <begin position="29"/>
        <end position="558"/>
    </location>
</feature>
<dbReference type="SMART" id="SM01208">
    <property type="entry name" value="G5"/>
    <property type="match status" value="1"/>
</dbReference>
<dbReference type="Proteomes" id="UP000886890">
    <property type="component" value="Unassembled WGS sequence"/>
</dbReference>
<feature type="region of interest" description="Disordered" evidence="2">
    <location>
        <begin position="473"/>
        <end position="558"/>
    </location>
</feature>
<protein>
    <submittedName>
        <fullName evidence="5">VanW family protein</fullName>
    </submittedName>
</protein>
<dbReference type="InterPro" id="IPR007391">
    <property type="entry name" value="Vancomycin_resist_VanW"/>
</dbReference>
<dbReference type="AlphaFoldDB" id="A0A9D1XFI7"/>
<evidence type="ECO:0000256" key="3">
    <source>
        <dbReference type="SAM" id="SignalP"/>
    </source>
</evidence>
<sequence>MRKQWIQGCAALAVSLFAVFGLPHAVQAETPETALEGVYIENISVGGMNEEEITEAVNARVEELKNCVISLNAGNQSVQTTAGELGLICTNMDVVRQALYAGQRGNVLDRFKVQRYLEETGPEVLELQFSVDEQAVRSVIENQAGAMNTAAVDATLTLEDGSFVVHEGQDGYVINTDASVEKVVNYMSTDWHGGNGGVILVTDVDEAQGDTEQLALVHDALGSSSTDYSGSNSNRKQNVKRGAELVNGTILYPGEEFSMQEIVVPFTEENGYAPAASYEMGSVVETYGGGICQVSTTLYLAVLRAELEVTERHNHSMIVNYVKPSMDAAIAEGYKDFKFVNNTDAPIYIMGYADGSEIGFVIYGHETRDPNRKVTYESETLTTTESTTELVADSSASYGSVTLESSGHTGYTARLWKVVTVNGEETREQVNSSTYNMTPNTYHVGTSTSDSAALAAMQSAIASNDLSKVSEAAAQYPGGTSPASSSSDTGSSISDSGRTTDNSSSGSGSSGSSSSGGSSGGGDSGTSSSGQGSSGGQTDSAQTSGEQSSDTGGEGGGE</sequence>
<dbReference type="PANTHER" id="PTHR35788">
    <property type="entry name" value="EXPORTED PROTEIN-RELATED"/>
    <property type="match status" value="1"/>
</dbReference>
<name>A0A9D1XFI7_9FIRM</name>
<dbReference type="Pfam" id="PF12229">
    <property type="entry name" value="PG_binding_4"/>
    <property type="match status" value="1"/>
</dbReference>